<feature type="region of interest" description="Disordered" evidence="2">
    <location>
        <begin position="394"/>
        <end position="486"/>
    </location>
</feature>
<feature type="compositionally biased region" description="Low complexity" evidence="2">
    <location>
        <begin position="1063"/>
        <end position="1098"/>
    </location>
</feature>
<accession>A0A7S9KTH5</accession>
<feature type="region of interest" description="Disordered" evidence="2">
    <location>
        <begin position="1366"/>
        <end position="1386"/>
    </location>
</feature>
<feature type="coiled-coil region" evidence="1">
    <location>
        <begin position="306"/>
        <end position="333"/>
    </location>
</feature>
<keyword evidence="1" id="KW-0175">Coiled coil</keyword>
<dbReference type="OrthoDB" id="3918840at2759"/>
<protein>
    <recommendedName>
        <fullName evidence="5">Mediator complex subunit 15 KIX domain-containing protein</fullName>
    </recommendedName>
</protein>
<feature type="compositionally biased region" description="Polar residues" evidence="2">
    <location>
        <begin position="1114"/>
        <end position="1124"/>
    </location>
</feature>
<gene>
    <name evidence="3" type="ORF">C2857_006450</name>
</gene>
<dbReference type="InterPro" id="IPR033789">
    <property type="entry name" value="Gal11_coact"/>
</dbReference>
<feature type="region of interest" description="Disordered" evidence="2">
    <location>
        <begin position="570"/>
        <end position="602"/>
    </location>
</feature>
<dbReference type="EMBL" id="CP031387">
    <property type="protein sequence ID" value="QPH02241.1"/>
    <property type="molecule type" value="Genomic_DNA"/>
</dbReference>
<keyword evidence="4" id="KW-1185">Reference proteome</keyword>
<feature type="region of interest" description="Disordered" evidence="2">
    <location>
        <begin position="1256"/>
        <end position="1331"/>
    </location>
</feature>
<feature type="compositionally biased region" description="Basic and acidic residues" evidence="2">
    <location>
        <begin position="1313"/>
        <end position="1326"/>
    </location>
</feature>
<evidence type="ECO:0000256" key="2">
    <source>
        <dbReference type="SAM" id="MobiDB-lite"/>
    </source>
</evidence>
<dbReference type="Proteomes" id="UP000594364">
    <property type="component" value="Chromosome 3"/>
</dbReference>
<dbReference type="CDD" id="cd12191">
    <property type="entry name" value="gal11_coact"/>
    <property type="match status" value="1"/>
</dbReference>
<feature type="compositionally biased region" description="Low complexity" evidence="2">
    <location>
        <begin position="570"/>
        <end position="588"/>
    </location>
</feature>
<feature type="compositionally biased region" description="Polar residues" evidence="2">
    <location>
        <begin position="802"/>
        <end position="857"/>
    </location>
</feature>
<feature type="region of interest" description="Disordered" evidence="2">
    <location>
        <begin position="1114"/>
        <end position="1212"/>
    </location>
</feature>
<sequence length="1459" mass="159974">MAANMQQMAGAGQMMPQQLRRPQTSHQLQQMVYQNLLTNSQPANGLTWQGNISLNDRMGKTMDLISNIALARTGIDHVRAAEFGCNFEREMFYKSPNKESYDQTMANKTLDFFKKRQENESNIQNTLNVNAQAQAAQQAQQAQAQAMMSMQAQMGRGMAQSQQGFQHLQHQIQNSQMAQQAHQQQPQIQQQQQQQQQQVGMSMGMGMGMGMGMANQAGRGAMASNQQAMGMQNRQPQQFSNDISRLAPSDRAKVLDIASKMMAQASDEQKTATRLTLQQRLSPQQLAEFQSQGRDPLAWFFQNQAYQMLKNNASRLQQQQQQQQQQQAGVQNQGGGQVAAAAMMQQQQSQQSFQQRQNMMNANQPADFNPFTPNMESIKDQQLNGLMAQQAGQMVVPASSGGAQHATPQPGNQNIAGAQGQNQTPRQGQQQHQQQPQQQQQGTANLQQMKMNQAAQQSQNQMQLKMQQQNQPNGMPPAQSPGMNTLNTPVSRAPGGMNPMGGPGMGQGTVPFGDQRFNQGTQRPNNQAFSNMLANMTPEQRLSIQGLPPDKLNEVFRKWQSQRHEQMFNGGQMNQQQQNRPQNQFGGQMNPNLGAAGPQGMPINQQQQMQIPRMPIQNGQAQAMMDAMELPPHVQSLVGPLPVEIKTWRELKSWLSQNSSALPNATRGQLGNLQQRQFQGAMQKRAAGQNPNVNAAAMPNAGVQMSNQQQMAMQKQLGNIPAHVLHVTPQDLVNVRSQRANLAAVPDEQLRNMVVMMKKNSWQAQQQAQQQAQMRAQSMPGHPPPGQPQTPGQQQMGGQTPIQVQHTLQQPSRTTQSQTHASPTNMAQTASMQSAGHRPQQGQLNNQPRGSNQSQPAKSLKRPNTDDAADTSTMSNTGSTPRQASQPNQQLPKGVPTLTPQQLAGLSTEQRAKYEQLLKLQMAGQNQAANMMQQPNTEALNRLRVIGHEEGRQFSQEAMPDIPMSPQEHNETSAKLQRIAGDTNKVSRGLTKWYSITRDDARAKMFFRTRLRIMRQFSDGEPMKVLKDKFSINSAEIDQARAMLESMAKDLAANMYGRGMVKPGQQPQSGQGTTTPNQPAQSVISQQQQQTQQQNLQGQPAPLNAANLEKNTQALKNQQKSSGKGAQAPPAPTTTQPPFPFGASSPHGNPSYIGKPKDINLQLPPARKKAKLSVQHPGQTPQSGATPSPKIAKNASPEMRRPEPPRPVFLCKEPDCDMAAIALPSEQALQSHVEEEHTKPREDPLKFVKENLALALGLEPDGTPKKVPKPAEGTTAMSTSASKQGQAPKNVAATPASHGNAMKRTSSGLSKGGDGKANKTDVDSKPRKSSAWAGCTIDPQALLNNLGFEKGLPNIVNDALMYRSWTPNDTPGSSKDSGTSEPNSDISEGAALEIDVSWQTFDPDILLDLDKTSLDGELGSLDPSLLLDFNPGPPPDWDDVSIDFSKPFQLDMSHYAVGF</sequence>
<proteinExistence type="predicted"/>
<evidence type="ECO:0000313" key="4">
    <source>
        <dbReference type="Proteomes" id="UP000594364"/>
    </source>
</evidence>
<feature type="compositionally biased region" description="Pro residues" evidence="2">
    <location>
        <begin position="1129"/>
        <end position="1140"/>
    </location>
</feature>
<evidence type="ECO:0000256" key="1">
    <source>
        <dbReference type="SAM" id="Coils"/>
    </source>
</evidence>
<organism evidence="3 4">
    <name type="scientific">Epichloe festucae (strain Fl1)</name>
    <dbReference type="NCBI Taxonomy" id="877507"/>
    <lineage>
        <taxon>Eukaryota</taxon>
        <taxon>Fungi</taxon>
        <taxon>Dikarya</taxon>
        <taxon>Ascomycota</taxon>
        <taxon>Pezizomycotina</taxon>
        <taxon>Sordariomycetes</taxon>
        <taxon>Hypocreomycetidae</taxon>
        <taxon>Hypocreales</taxon>
        <taxon>Clavicipitaceae</taxon>
        <taxon>Epichloe</taxon>
    </lineage>
</organism>
<feature type="compositionally biased region" description="Low complexity" evidence="2">
    <location>
        <begin position="789"/>
        <end position="801"/>
    </location>
</feature>
<feature type="region of interest" description="Disordered" evidence="2">
    <location>
        <begin position="158"/>
        <end position="200"/>
    </location>
</feature>
<feature type="compositionally biased region" description="Polar residues" evidence="2">
    <location>
        <begin position="1275"/>
        <end position="1287"/>
    </location>
</feature>
<feature type="region of interest" description="Disordered" evidence="2">
    <location>
        <begin position="761"/>
        <end position="899"/>
    </location>
</feature>
<name>A0A7S9KTH5_EPIFF</name>
<evidence type="ECO:0000313" key="3">
    <source>
        <dbReference type="EMBL" id="QPH02241.1"/>
    </source>
</evidence>
<feature type="compositionally biased region" description="Polar residues" evidence="2">
    <location>
        <begin position="1176"/>
        <end position="1186"/>
    </location>
</feature>
<feature type="compositionally biased region" description="Low complexity" evidence="2">
    <location>
        <begin position="1"/>
        <end position="18"/>
    </location>
</feature>
<reference evidence="3 4" key="1">
    <citation type="journal article" date="2018" name="PLoS Genet.">
        <title>Repeat elements organise 3D genome structure and mediate transcription in the filamentous fungus Epichloe festucae.</title>
        <authorList>
            <person name="Winter D.J."/>
            <person name="Ganley A.R.D."/>
            <person name="Young C.A."/>
            <person name="Liachko I."/>
            <person name="Schardl C.L."/>
            <person name="Dupont P.Y."/>
            <person name="Berry D."/>
            <person name="Ram A."/>
            <person name="Scott B."/>
            <person name="Cox M.P."/>
        </authorList>
    </citation>
    <scope>NUCLEOTIDE SEQUENCE [LARGE SCALE GENOMIC DNA]</scope>
    <source>
        <strain evidence="3 4">Fl1</strain>
    </source>
</reference>
<feature type="compositionally biased region" description="Low complexity" evidence="2">
    <location>
        <begin position="763"/>
        <end position="780"/>
    </location>
</feature>
<feature type="region of interest" description="Disordered" evidence="2">
    <location>
        <begin position="1"/>
        <end position="25"/>
    </location>
</feature>
<feature type="compositionally biased region" description="Polar residues" evidence="2">
    <location>
        <begin position="870"/>
        <end position="891"/>
    </location>
</feature>
<feature type="region of interest" description="Disordered" evidence="2">
    <location>
        <begin position="1058"/>
        <end position="1098"/>
    </location>
</feature>
<evidence type="ECO:0008006" key="5">
    <source>
        <dbReference type="Google" id="ProtNLM"/>
    </source>
</evidence>
<feature type="compositionally biased region" description="Low complexity" evidence="2">
    <location>
        <begin position="409"/>
        <end position="473"/>
    </location>
</feature>